<dbReference type="PROSITE" id="PS00062">
    <property type="entry name" value="ALDOKETO_REDUCTASE_2"/>
    <property type="match status" value="1"/>
</dbReference>
<dbReference type="OrthoDB" id="5945798at2759"/>
<comment type="similarity">
    <text evidence="1">Belongs to the aldo/keto reductase family.</text>
</comment>
<dbReference type="Pfam" id="PF00248">
    <property type="entry name" value="Aldo_ket_red"/>
    <property type="match status" value="1"/>
</dbReference>
<dbReference type="PIRSF" id="PIRSF000097">
    <property type="entry name" value="AKR"/>
    <property type="match status" value="1"/>
</dbReference>
<dbReference type="PANTHER" id="PTHR43827">
    <property type="entry name" value="2,5-DIKETO-D-GLUCONIC ACID REDUCTASE"/>
    <property type="match status" value="1"/>
</dbReference>
<reference evidence="8 9" key="1">
    <citation type="submission" date="2014-11" db="EMBL/GenBank/DDBJ databases">
        <authorList>
            <person name="Wibberg Daniel"/>
        </authorList>
    </citation>
    <scope>NUCLEOTIDE SEQUENCE [LARGE SCALE GENOMIC DNA]</scope>
    <source>
        <strain evidence="8">Rhizoctonia solani AG1-IB 7/3/14</strain>
    </source>
</reference>
<dbReference type="AlphaFoldDB" id="A0A0B7F8X1"/>
<evidence type="ECO:0000256" key="1">
    <source>
        <dbReference type="ARBA" id="ARBA00007905"/>
    </source>
</evidence>
<feature type="binding site" evidence="5">
    <location>
        <position position="110"/>
    </location>
    <ligand>
        <name>substrate</name>
    </ligand>
</feature>
<evidence type="ECO:0000256" key="5">
    <source>
        <dbReference type="PIRSR" id="PIRSR000097-2"/>
    </source>
</evidence>
<dbReference type="CDD" id="cd19071">
    <property type="entry name" value="AKR_AKR1-5-like"/>
    <property type="match status" value="1"/>
</dbReference>
<evidence type="ECO:0000256" key="3">
    <source>
        <dbReference type="ARBA" id="ARBA00023002"/>
    </source>
</evidence>
<dbReference type="FunFam" id="3.20.20.100:FF:000002">
    <property type="entry name" value="2,5-diketo-D-gluconic acid reductase A"/>
    <property type="match status" value="1"/>
</dbReference>
<evidence type="ECO:0000256" key="4">
    <source>
        <dbReference type="PIRSR" id="PIRSR000097-1"/>
    </source>
</evidence>
<feature type="site" description="Lowers pKa of active site Tyr" evidence="6">
    <location>
        <position position="79"/>
    </location>
</feature>
<keyword evidence="9" id="KW-1185">Reference proteome</keyword>
<organism evidence="8 9">
    <name type="scientific">Thanatephorus cucumeris (strain AG1-IB / isolate 7/3/14)</name>
    <name type="common">Lettuce bottom rot fungus</name>
    <name type="synonym">Rhizoctonia solani</name>
    <dbReference type="NCBI Taxonomy" id="1108050"/>
    <lineage>
        <taxon>Eukaryota</taxon>
        <taxon>Fungi</taxon>
        <taxon>Dikarya</taxon>
        <taxon>Basidiomycota</taxon>
        <taxon>Agaricomycotina</taxon>
        <taxon>Agaricomycetes</taxon>
        <taxon>Cantharellales</taxon>
        <taxon>Ceratobasidiaceae</taxon>
        <taxon>Rhizoctonia</taxon>
        <taxon>Rhizoctonia solani AG-1</taxon>
    </lineage>
</organism>
<dbReference type="Gene3D" id="3.20.20.100">
    <property type="entry name" value="NADP-dependent oxidoreductase domain"/>
    <property type="match status" value="1"/>
</dbReference>
<dbReference type="InterPro" id="IPR036812">
    <property type="entry name" value="NAD(P)_OxRdtase_dom_sf"/>
</dbReference>
<proteinExistence type="inferred from homology"/>
<evidence type="ECO:0000259" key="7">
    <source>
        <dbReference type="Pfam" id="PF00248"/>
    </source>
</evidence>
<dbReference type="PRINTS" id="PR00069">
    <property type="entry name" value="ALDKETRDTASE"/>
</dbReference>
<accession>A0A0B7F8X1</accession>
<dbReference type="SUPFAM" id="SSF51430">
    <property type="entry name" value="NAD(P)-linked oxidoreductase"/>
    <property type="match status" value="1"/>
</dbReference>
<feature type="domain" description="NADP-dependent oxidoreductase" evidence="7">
    <location>
        <begin position="18"/>
        <end position="273"/>
    </location>
</feature>
<sequence length="313" mass="34855">MSFPTTFTFNNGRTMPTIGLGCWMGEPGESEACYNMILNGLKIGYRHLDTAFGYGNEEAVGKAIRDSGVPREEIFVTTKLVWDDHGRVAEAFERSMKNLGLDYVDLYLMHWPQAMDPKDGRYLAPEESPTYVETWKAMEELLPGGRVKSIGVSNFSIKTLEVLLPEAKVLPANIQVELHPSLPSFKLLEYCKSKGIVVTAYCPLGRNFKLFADSAEFKSLNESEGLSTAQLLISWALQRGTVPIPKSVNESRLRDNFNVTRLSDHAMNVIDNFHKTSGVHGTLVFKTGAGKVFGWTFDQLGWGMDKDGNVIES</sequence>
<dbReference type="InterPro" id="IPR020471">
    <property type="entry name" value="AKR"/>
</dbReference>
<protein>
    <submittedName>
        <fullName evidence="8">Glycerol dehydrogenase, putative</fullName>
        <ecNumber evidence="8">1.1.1.-</ecNumber>
    </submittedName>
</protein>
<name>A0A0B7F8X1_THACB</name>
<evidence type="ECO:0000256" key="2">
    <source>
        <dbReference type="ARBA" id="ARBA00022857"/>
    </source>
</evidence>
<dbReference type="Proteomes" id="UP000059188">
    <property type="component" value="Unassembled WGS sequence"/>
</dbReference>
<keyword evidence="3 8" id="KW-0560">Oxidoreductase</keyword>
<gene>
    <name evidence="8" type="primary">GCY2</name>
    <name evidence="8" type="ORF">RSOLAG1IB_05877</name>
</gene>
<evidence type="ECO:0000313" key="9">
    <source>
        <dbReference type="Proteomes" id="UP000059188"/>
    </source>
</evidence>
<dbReference type="InterPro" id="IPR023210">
    <property type="entry name" value="NADP_OxRdtase_dom"/>
</dbReference>
<dbReference type="EMBL" id="LN679109">
    <property type="protein sequence ID" value="CEL52672.1"/>
    <property type="molecule type" value="Genomic_DNA"/>
</dbReference>
<evidence type="ECO:0000313" key="8">
    <source>
        <dbReference type="EMBL" id="CEL52672.1"/>
    </source>
</evidence>
<dbReference type="PROSITE" id="PS00798">
    <property type="entry name" value="ALDOKETO_REDUCTASE_1"/>
    <property type="match status" value="1"/>
</dbReference>
<dbReference type="PANTHER" id="PTHR43827:SF3">
    <property type="entry name" value="NADP-DEPENDENT OXIDOREDUCTASE DOMAIN-CONTAINING PROTEIN"/>
    <property type="match status" value="1"/>
</dbReference>
<keyword evidence="2" id="KW-0521">NADP</keyword>
<evidence type="ECO:0000256" key="6">
    <source>
        <dbReference type="PIRSR" id="PIRSR000097-3"/>
    </source>
</evidence>
<dbReference type="GO" id="GO:0016616">
    <property type="term" value="F:oxidoreductase activity, acting on the CH-OH group of donors, NAD or NADP as acceptor"/>
    <property type="evidence" value="ECO:0007669"/>
    <property type="project" value="UniProtKB-ARBA"/>
</dbReference>
<dbReference type="STRING" id="1108050.A0A0B7F8X1"/>
<dbReference type="EC" id="1.1.1.-" evidence="8"/>
<dbReference type="InterPro" id="IPR018170">
    <property type="entry name" value="Aldo/ket_reductase_CS"/>
</dbReference>
<feature type="active site" description="Proton donor" evidence="4">
    <location>
        <position position="54"/>
    </location>
</feature>